<name>A0A1S7Q3L2_AGRTU</name>
<evidence type="ECO:0000256" key="2">
    <source>
        <dbReference type="ARBA" id="ARBA00023027"/>
    </source>
</evidence>
<protein>
    <recommendedName>
        <fullName evidence="6">NAD(+) hydrolase ThsA</fullName>
        <ecNumber evidence="4">3.2.2.5</ecNumber>
    </recommendedName>
</protein>
<dbReference type="GO" id="GO:0003953">
    <property type="term" value="F:NAD+ nucleosidase activity"/>
    <property type="evidence" value="ECO:0007669"/>
    <property type="project" value="UniProtKB-EC"/>
</dbReference>
<dbReference type="Pfam" id="PF13289">
    <property type="entry name" value="SIR2_2"/>
    <property type="match status" value="1"/>
</dbReference>
<feature type="domain" description="Deacetylase sirtuin-type" evidence="9">
    <location>
        <begin position="1"/>
        <end position="310"/>
    </location>
</feature>
<evidence type="ECO:0000256" key="3">
    <source>
        <dbReference type="ARBA" id="ARBA00023118"/>
    </source>
</evidence>
<accession>A0A1S7Q3L2</accession>
<evidence type="ECO:0000313" key="10">
    <source>
        <dbReference type="EMBL" id="CUX30439.1"/>
    </source>
</evidence>
<comment type="catalytic activity">
    <reaction evidence="7">
        <text>NAD(+) + H2O = ADP-D-ribose + nicotinamide + H(+)</text>
        <dbReference type="Rhea" id="RHEA:16301"/>
        <dbReference type="ChEBI" id="CHEBI:15377"/>
        <dbReference type="ChEBI" id="CHEBI:15378"/>
        <dbReference type="ChEBI" id="CHEBI:17154"/>
        <dbReference type="ChEBI" id="CHEBI:57540"/>
        <dbReference type="ChEBI" id="CHEBI:57967"/>
        <dbReference type="EC" id="3.2.2.5"/>
    </reaction>
    <physiologicalReaction direction="left-to-right" evidence="7">
        <dbReference type="Rhea" id="RHEA:16302"/>
    </physiologicalReaction>
</comment>
<dbReference type="CDD" id="cd01406">
    <property type="entry name" value="SIR2-like"/>
    <property type="match status" value="1"/>
</dbReference>
<dbReference type="InterPro" id="IPR026590">
    <property type="entry name" value="Ssirtuin_cat_dom"/>
</dbReference>
<keyword evidence="2" id="KW-0520">NAD</keyword>
<evidence type="ECO:0000256" key="7">
    <source>
        <dbReference type="ARBA" id="ARBA00047575"/>
    </source>
</evidence>
<evidence type="ECO:0000259" key="9">
    <source>
        <dbReference type="PROSITE" id="PS50305"/>
    </source>
</evidence>
<evidence type="ECO:0000256" key="1">
    <source>
        <dbReference type="ARBA" id="ARBA00022801"/>
    </source>
</evidence>
<organism evidence="10 11">
    <name type="scientific">Agrobacterium tumefaciens str. Kerr 14</name>
    <dbReference type="NCBI Taxonomy" id="1183424"/>
    <lineage>
        <taxon>Bacteria</taxon>
        <taxon>Pseudomonadati</taxon>
        <taxon>Pseudomonadota</taxon>
        <taxon>Alphaproteobacteria</taxon>
        <taxon>Hyphomicrobiales</taxon>
        <taxon>Rhizobiaceae</taxon>
        <taxon>Rhizobium/Agrobacterium group</taxon>
        <taxon>Agrobacterium</taxon>
        <taxon>Agrobacterium tumefaciens complex</taxon>
    </lineage>
</organism>
<evidence type="ECO:0000256" key="5">
    <source>
        <dbReference type="ARBA" id="ARBA00035014"/>
    </source>
</evidence>
<dbReference type="InterPro" id="IPR029035">
    <property type="entry name" value="DHS-like_NAD/FAD-binding_dom"/>
</dbReference>
<dbReference type="PROSITE" id="PS50305">
    <property type="entry name" value="SIRTUIN"/>
    <property type="match status" value="1"/>
</dbReference>
<reference evidence="10 11" key="1">
    <citation type="submission" date="2016-01" db="EMBL/GenBank/DDBJ databases">
        <authorList>
            <person name="Oliw E.H."/>
        </authorList>
    </citation>
    <scope>NUCLEOTIDE SEQUENCE [LARGE SCALE GENOMIC DNA]</scope>
    <source>
        <strain evidence="10 11">Kerr 14</strain>
    </source>
</reference>
<evidence type="ECO:0000256" key="4">
    <source>
        <dbReference type="ARBA" id="ARBA00034327"/>
    </source>
</evidence>
<dbReference type="GO" id="GO:0051607">
    <property type="term" value="P:defense response to virus"/>
    <property type="evidence" value="ECO:0007669"/>
    <property type="project" value="UniProtKB-KW"/>
</dbReference>
<keyword evidence="1" id="KW-0378">Hydrolase</keyword>
<keyword evidence="3" id="KW-0051">Antiviral defense</keyword>
<dbReference type="AlphaFoldDB" id="A0A1S7Q3L2"/>
<dbReference type="Proteomes" id="UP000191897">
    <property type="component" value="Unassembled WGS sequence"/>
</dbReference>
<proteinExistence type="inferred from homology"/>
<dbReference type="RefSeq" id="WP_080865951.1">
    <property type="nucleotide sequence ID" value="NZ_LT009730.1"/>
</dbReference>
<sequence>MRDDIKGFVASFLAEIEAGNAAIFAGAGLSAPAGFVDWANLVRPLAEELHLDVDRESDLVAVAQFHVNANQQNRHALHTAIVNAFSADNPPTANHRLLARLPITTYWTTNYDKLIETALKDAGKIVDVKWAVPQLANTQPRRDAIVYKMHGDVDRPDEAVATRDDYERYASEHGAFINALAGDLVSKSFFFVGFSFTDPNLEQVLARVRITFKTNQRRHYAIFRNRTRRTDESEAEFEYGKIRQALVLEDLKRFNIRSLLVDKYSEITDILAEIERQYRSRTIFVSSSASDFAPWGEPAVTSFMRTLGAALASAKLRVATGIGLGVGNALFTGAFEAVYADRQAHLEDRILMRPFPQYISDETTRTELWEAYRQDIISSAGIALFLFGNKKAGDETVVADGMIREFEIARQHGLTCIPIGATGYAAAKFADRWIGYGAGGDTTLLDALKEVREPRENLNELIDPILKFVASIRKTR</sequence>
<comment type="similarity">
    <text evidence="5">Belongs to the soluble Thoeris ThsA family.</text>
</comment>
<dbReference type="Pfam" id="PF18185">
    <property type="entry name" value="STALD"/>
    <property type="match status" value="1"/>
</dbReference>
<dbReference type="EC" id="3.2.2.5" evidence="4"/>
<dbReference type="SUPFAM" id="SSF52467">
    <property type="entry name" value="DHS-like NAD/FAD-binding domain"/>
    <property type="match status" value="1"/>
</dbReference>
<gene>
    <name evidence="10" type="ORF">AGR4C_Cc50373</name>
</gene>
<evidence type="ECO:0000313" key="11">
    <source>
        <dbReference type="Proteomes" id="UP000191897"/>
    </source>
</evidence>
<evidence type="ECO:0000256" key="6">
    <source>
        <dbReference type="ARBA" id="ARBA00035033"/>
    </source>
</evidence>
<dbReference type="EMBL" id="FBWC01000014">
    <property type="protein sequence ID" value="CUX30439.1"/>
    <property type="molecule type" value="Genomic_DNA"/>
</dbReference>
<dbReference type="InterPro" id="IPR041486">
    <property type="entry name" value="ThsA_STALD"/>
</dbReference>
<evidence type="ECO:0000256" key="8">
    <source>
        <dbReference type="PROSITE-ProRule" id="PRU00236"/>
    </source>
</evidence>
<comment type="caution">
    <text evidence="8">Lacks conserved residue(s) required for the propagation of feature annotation.</text>
</comment>